<dbReference type="PANTHER" id="PTHR42685">
    <property type="entry name" value="GERANYLGERANYL DIPHOSPHATE REDUCTASE"/>
    <property type="match status" value="1"/>
</dbReference>
<gene>
    <name evidence="1" type="ORF">KSP40_PGU021154</name>
</gene>
<reference evidence="1 2" key="1">
    <citation type="journal article" date="2022" name="Nat. Plants">
        <title>Genomes of leafy and leafless Platanthera orchids illuminate the evolution of mycoheterotrophy.</title>
        <authorList>
            <person name="Li M.H."/>
            <person name="Liu K.W."/>
            <person name="Li Z."/>
            <person name="Lu H.C."/>
            <person name="Ye Q.L."/>
            <person name="Zhang D."/>
            <person name="Wang J.Y."/>
            <person name="Li Y.F."/>
            <person name="Zhong Z.M."/>
            <person name="Liu X."/>
            <person name="Yu X."/>
            <person name="Liu D.K."/>
            <person name="Tu X.D."/>
            <person name="Liu B."/>
            <person name="Hao Y."/>
            <person name="Liao X.Y."/>
            <person name="Jiang Y.T."/>
            <person name="Sun W.H."/>
            <person name="Chen J."/>
            <person name="Chen Y.Q."/>
            <person name="Ai Y."/>
            <person name="Zhai J.W."/>
            <person name="Wu S.S."/>
            <person name="Zhou Z."/>
            <person name="Hsiao Y.Y."/>
            <person name="Wu W.L."/>
            <person name="Chen Y.Y."/>
            <person name="Lin Y.F."/>
            <person name="Hsu J.L."/>
            <person name="Li C.Y."/>
            <person name="Wang Z.W."/>
            <person name="Zhao X."/>
            <person name="Zhong W.Y."/>
            <person name="Ma X.K."/>
            <person name="Ma L."/>
            <person name="Huang J."/>
            <person name="Chen G.Z."/>
            <person name="Huang M.Z."/>
            <person name="Huang L."/>
            <person name="Peng D.H."/>
            <person name="Luo Y.B."/>
            <person name="Zou S.Q."/>
            <person name="Chen S.P."/>
            <person name="Lan S."/>
            <person name="Tsai W.C."/>
            <person name="Van de Peer Y."/>
            <person name="Liu Z.J."/>
        </authorList>
    </citation>
    <scope>NUCLEOTIDE SEQUENCE [LARGE SCALE GENOMIC DNA]</scope>
    <source>
        <strain evidence="1">Lor288</strain>
    </source>
</reference>
<accession>A0ABR2MEZ3</accession>
<evidence type="ECO:0000313" key="2">
    <source>
        <dbReference type="Proteomes" id="UP001412067"/>
    </source>
</evidence>
<dbReference type="EMBL" id="JBBWWR010000008">
    <property type="protein sequence ID" value="KAK8962710.1"/>
    <property type="molecule type" value="Genomic_DNA"/>
</dbReference>
<protein>
    <submittedName>
        <fullName evidence="1">Uncharacterized protein</fullName>
    </submittedName>
</protein>
<dbReference type="Proteomes" id="UP001412067">
    <property type="component" value="Unassembled WGS sequence"/>
</dbReference>
<keyword evidence="2" id="KW-1185">Reference proteome</keyword>
<evidence type="ECO:0000313" key="1">
    <source>
        <dbReference type="EMBL" id="KAK8962710.1"/>
    </source>
</evidence>
<dbReference type="PANTHER" id="PTHR42685:SF4">
    <property type="entry name" value="GERANYLGERANYL DIPHOSPHATE REDUCTASE, CHLOROPLASTIC"/>
    <property type="match status" value="1"/>
</dbReference>
<comment type="caution">
    <text evidence="1">The sequence shown here is derived from an EMBL/GenBank/DDBJ whole genome shotgun (WGS) entry which is preliminary data.</text>
</comment>
<name>A0ABR2MEZ3_9ASPA</name>
<dbReference type="InterPro" id="IPR050407">
    <property type="entry name" value="Geranylgeranyl_reductase"/>
</dbReference>
<organism evidence="1 2">
    <name type="scientific">Platanthera guangdongensis</name>
    <dbReference type="NCBI Taxonomy" id="2320717"/>
    <lineage>
        <taxon>Eukaryota</taxon>
        <taxon>Viridiplantae</taxon>
        <taxon>Streptophyta</taxon>
        <taxon>Embryophyta</taxon>
        <taxon>Tracheophyta</taxon>
        <taxon>Spermatophyta</taxon>
        <taxon>Magnoliopsida</taxon>
        <taxon>Liliopsida</taxon>
        <taxon>Asparagales</taxon>
        <taxon>Orchidaceae</taxon>
        <taxon>Orchidoideae</taxon>
        <taxon>Orchideae</taxon>
        <taxon>Orchidinae</taxon>
        <taxon>Platanthera</taxon>
    </lineage>
</organism>
<sequence length="97" mass="11046">MLRRGHLYFAAKRGRMCAEAIADGLAKGTRMIDEADLREAFVEMCGDDYAQRRPFDSYLYNRVVPDNPLYDLKLAINTLGSLVWASVLKREMDKLAS</sequence>
<proteinExistence type="predicted"/>